<dbReference type="Gene3D" id="3.30.479.30">
    <property type="entry name" value="Band 7 domain"/>
    <property type="match status" value="1"/>
</dbReference>
<dbReference type="CDD" id="cd03399">
    <property type="entry name" value="SPFH_flotillin"/>
    <property type="match status" value="1"/>
</dbReference>
<proteinExistence type="inferred from homology"/>
<dbReference type="GO" id="GO:0072659">
    <property type="term" value="P:protein localization to plasma membrane"/>
    <property type="evidence" value="ECO:0007669"/>
    <property type="project" value="TreeGrafter"/>
</dbReference>
<dbReference type="InterPro" id="IPR036013">
    <property type="entry name" value="Band_7/SPFH_dom_sf"/>
</dbReference>
<accession>A0A1T5BS37</accession>
<dbReference type="OrthoDB" id="9786220at2"/>
<evidence type="ECO:0000256" key="1">
    <source>
        <dbReference type="ARBA" id="ARBA00004370"/>
    </source>
</evidence>
<dbReference type="SUPFAM" id="SSF117892">
    <property type="entry name" value="Band 7/SPFH domain"/>
    <property type="match status" value="1"/>
</dbReference>
<comment type="similarity">
    <text evidence="2">Belongs to the band 7/mec-2 family. Flotillin subfamily.</text>
</comment>
<keyword evidence="8" id="KW-1185">Reference proteome</keyword>
<feature type="transmembrane region" description="Helical" evidence="5">
    <location>
        <begin position="7"/>
        <end position="28"/>
    </location>
</feature>
<evidence type="ECO:0000256" key="5">
    <source>
        <dbReference type="SAM" id="Phobius"/>
    </source>
</evidence>
<evidence type="ECO:0000256" key="3">
    <source>
        <dbReference type="ARBA" id="ARBA00023136"/>
    </source>
</evidence>
<feature type="coiled-coil region" evidence="4">
    <location>
        <begin position="275"/>
        <end position="390"/>
    </location>
</feature>
<dbReference type="GO" id="GO:0005886">
    <property type="term" value="C:plasma membrane"/>
    <property type="evidence" value="ECO:0007669"/>
    <property type="project" value="TreeGrafter"/>
</dbReference>
<keyword evidence="4" id="KW-0175">Coiled coil</keyword>
<evidence type="ECO:0000256" key="4">
    <source>
        <dbReference type="SAM" id="Coils"/>
    </source>
</evidence>
<dbReference type="InterPro" id="IPR031905">
    <property type="entry name" value="Flotillin_C"/>
</dbReference>
<dbReference type="SMART" id="SM00244">
    <property type="entry name" value="PHB"/>
    <property type="match status" value="1"/>
</dbReference>
<dbReference type="RefSeq" id="WP_079589651.1">
    <property type="nucleotide sequence ID" value="NZ_FUYN01000003.1"/>
</dbReference>
<dbReference type="InterPro" id="IPR027705">
    <property type="entry name" value="Flotillin_fam"/>
</dbReference>
<dbReference type="Pfam" id="PF01145">
    <property type="entry name" value="Band_7"/>
    <property type="match status" value="1"/>
</dbReference>
<dbReference type="EMBL" id="FUYN01000003">
    <property type="protein sequence ID" value="SKB50005.1"/>
    <property type="molecule type" value="Genomic_DNA"/>
</dbReference>
<protein>
    <submittedName>
        <fullName evidence="7">Flotillin</fullName>
    </submittedName>
</protein>
<dbReference type="PANTHER" id="PTHR13806">
    <property type="entry name" value="FLOTILLIN-RELATED"/>
    <property type="match status" value="1"/>
</dbReference>
<name>A0A1T5BS37_9FIRM</name>
<organism evidence="7 8">
    <name type="scientific">Acetoanaerobium noterae</name>
    <dbReference type="NCBI Taxonomy" id="745369"/>
    <lineage>
        <taxon>Bacteria</taxon>
        <taxon>Bacillati</taxon>
        <taxon>Bacillota</taxon>
        <taxon>Clostridia</taxon>
        <taxon>Peptostreptococcales</taxon>
        <taxon>Filifactoraceae</taxon>
        <taxon>Acetoanaerobium</taxon>
    </lineage>
</organism>
<evidence type="ECO:0000313" key="7">
    <source>
        <dbReference type="EMBL" id="SKB50005.1"/>
    </source>
</evidence>
<evidence type="ECO:0000256" key="2">
    <source>
        <dbReference type="ARBA" id="ARBA00007161"/>
    </source>
</evidence>
<reference evidence="8" key="1">
    <citation type="submission" date="2017-02" db="EMBL/GenBank/DDBJ databases">
        <authorList>
            <person name="Varghese N."/>
            <person name="Submissions S."/>
        </authorList>
    </citation>
    <scope>NUCLEOTIDE SEQUENCE [LARGE SCALE GENOMIC DNA]</scope>
    <source>
        <strain evidence="8">ATCC 35199</strain>
    </source>
</reference>
<gene>
    <name evidence="7" type="ORF">SAMN02745120_1830</name>
</gene>
<dbReference type="InterPro" id="IPR001107">
    <property type="entry name" value="Band_7"/>
</dbReference>
<keyword evidence="3 5" id="KW-0472">Membrane</keyword>
<dbReference type="AlphaFoldDB" id="A0A1T5BS37"/>
<keyword evidence="5" id="KW-1133">Transmembrane helix</keyword>
<dbReference type="Proteomes" id="UP000243406">
    <property type="component" value="Unassembled WGS sequence"/>
</dbReference>
<feature type="domain" description="Band 7" evidence="6">
    <location>
        <begin position="25"/>
        <end position="192"/>
    </location>
</feature>
<sequence length="504" mass="56012">MGIEDILKFAVPGVGILLLIIIIVVGYVKASPDEAVIISGVKRTPRIIRGRASVMIPFFERKDRLTLKVIKIDVKTKESVPTQEFINVNVDAVVTVKISSDEDLLPIAAQNFLNKDEAYIQAIVGEVLEGNVREIVGTMTLENMISNRQEFALKVQQNAVPDMQKMGIEIVSFNVQNFSDKSGIIEDLGIDNTMKIKKVAAISKADAERDIQIAQSRADKESNDARIDAEREIAVRNNELAMRKADLKKAEDTKKAEADAAYEIQKEEQRKTIEITTANANLARQEKEIVIKERDVQIKERTLEAEIKKKAEADKFARQQQAEAELFERQKKAEADKFEEIAKAEALKAKAEAERIAKEEEAMGVRAFMLAEAEGIRAKALAEAEGIEKKAIAMEKMKEAAILEMYFNVLPDIAKNVAEPLTNIDKITMYGEGNSAKMVKDIINSTTQISEGLTEGLGIDMKALISGIVGGKMVMNHEHAEPKEINEVKNFIETTKLDDITPTE</sequence>
<keyword evidence="5" id="KW-0812">Transmembrane</keyword>
<evidence type="ECO:0000259" key="6">
    <source>
        <dbReference type="SMART" id="SM00244"/>
    </source>
</evidence>
<dbReference type="PANTHER" id="PTHR13806:SF46">
    <property type="entry name" value="FLOTILLIN-1-RELATED"/>
    <property type="match status" value="1"/>
</dbReference>
<comment type="subcellular location">
    <subcellularLocation>
        <location evidence="1">Membrane</location>
    </subcellularLocation>
</comment>
<dbReference type="GO" id="GO:0002020">
    <property type="term" value="F:protease binding"/>
    <property type="evidence" value="ECO:0007669"/>
    <property type="project" value="TreeGrafter"/>
</dbReference>
<evidence type="ECO:0000313" key="8">
    <source>
        <dbReference type="Proteomes" id="UP000243406"/>
    </source>
</evidence>
<dbReference type="Pfam" id="PF15975">
    <property type="entry name" value="Flot"/>
    <property type="match status" value="1"/>
</dbReference>